<evidence type="ECO:0000259" key="2">
    <source>
        <dbReference type="Pfam" id="PF03061"/>
    </source>
</evidence>
<dbReference type="OrthoDB" id="337200at2"/>
<evidence type="ECO:0000313" key="3">
    <source>
        <dbReference type="EMBL" id="KPL58407.1"/>
    </source>
</evidence>
<organism evidence="3 4">
    <name type="scientific">Rossellomorea vietnamensis</name>
    <dbReference type="NCBI Taxonomy" id="218284"/>
    <lineage>
        <taxon>Bacteria</taxon>
        <taxon>Bacillati</taxon>
        <taxon>Bacillota</taxon>
        <taxon>Bacilli</taxon>
        <taxon>Bacillales</taxon>
        <taxon>Bacillaceae</taxon>
        <taxon>Rossellomorea</taxon>
    </lineage>
</organism>
<dbReference type="Pfam" id="PF03061">
    <property type="entry name" value="4HBT"/>
    <property type="match status" value="1"/>
</dbReference>
<evidence type="ECO:0000313" key="4">
    <source>
        <dbReference type="Proteomes" id="UP000050398"/>
    </source>
</evidence>
<dbReference type="SUPFAM" id="SSF54637">
    <property type="entry name" value="Thioesterase/thiol ester dehydrase-isomerase"/>
    <property type="match status" value="1"/>
</dbReference>
<dbReference type="AlphaFoldDB" id="A0A0P6WPY8"/>
<dbReference type="EMBL" id="LIXZ01000015">
    <property type="protein sequence ID" value="KPL58407.1"/>
    <property type="molecule type" value="Genomic_DNA"/>
</dbReference>
<dbReference type="Gene3D" id="3.10.129.10">
    <property type="entry name" value="Hotdog Thioesterase"/>
    <property type="match status" value="1"/>
</dbReference>
<proteinExistence type="predicted"/>
<dbReference type="InterPro" id="IPR003736">
    <property type="entry name" value="PAAI_dom"/>
</dbReference>
<dbReference type="CDD" id="cd03443">
    <property type="entry name" value="PaaI_thioesterase"/>
    <property type="match status" value="1"/>
</dbReference>
<dbReference type="GO" id="GO:0061522">
    <property type="term" value="F:1,4-dihydroxy-2-naphthoyl-CoA thioesterase activity"/>
    <property type="evidence" value="ECO:0007669"/>
    <property type="project" value="TreeGrafter"/>
</dbReference>
<protein>
    <recommendedName>
        <fullName evidence="2">Thioesterase domain-containing protein</fullName>
    </recommendedName>
</protein>
<comment type="caution">
    <text evidence="3">The sequence shown here is derived from an EMBL/GenBank/DDBJ whole genome shotgun (WGS) entry which is preliminary data.</text>
</comment>
<dbReference type="Proteomes" id="UP000050398">
    <property type="component" value="Unassembled WGS sequence"/>
</dbReference>
<accession>A0A0P6WPY8</accession>
<dbReference type="NCBIfam" id="TIGR00369">
    <property type="entry name" value="unchar_dom_1"/>
    <property type="match status" value="1"/>
</dbReference>
<dbReference type="PANTHER" id="PTHR43240:SF1">
    <property type="entry name" value="BLR5584 PROTEIN"/>
    <property type="match status" value="1"/>
</dbReference>
<dbReference type="PATRIC" id="fig|218284.4.peg.1444"/>
<evidence type="ECO:0000256" key="1">
    <source>
        <dbReference type="ARBA" id="ARBA00022801"/>
    </source>
</evidence>
<gene>
    <name evidence="3" type="ORF">AM506_16220</name>
</gene>
<dbReference type="InterPro" id="IPR006683">
    <property type="entry name" value="Thioestr_dom"/>
</dbReference>
<dbReference type="PANTHER" id="PTHR43240">
    <property type="entry name" value="1,4-DIHYDROXY-2-NAPHTHOYL-COA THIOESTERASE 1"/>
    <property type="match status" value="1"/>
</dbReference>
<keyword evidence="1" id="KW-0378">Hydrolase</keyword>
<dbReference type="RefSeq" id="WP_060673529.1">
    <property type="nucleotide sequence ID" value="NZ_LIXZ01000015.1"/>
</dbReference>
<reference evidence="3 4" key="1">
    <citation type="submission" date="2015-08" db="EMBL/GenBank/DDBJ databases">
        <title>Draft Genome Sequence of Bacillus vietnamensis UCD-SED5.</title>
        <authorList>
            <person name="Lee R.D."/>
            <person name="Jospin G."/>
            <person name="Lang J.M."/>
            <person name="Coil D.A."/>
            <person name="Eisen J.A."/>
        </authorList>
    </citation>
    <scope>NUCLEOTIDE SEQUENCE [LARGE SCALE GENOMIC DNA]</scope>
    <source>
        <strain evidence="3 4">UCD-SED5</strain>
    </source>
</reference>
<feature type="domain" description="Thioesterase" evidence="2">
    <location>
        <begin position="50"/>
        <end position="121"/>
    </location>
</feature>
<dbReference type="InterPro" id="IPR029069">
    <property type="entry name" value="HotDog_dom_sf"/>
</dbReference>
<dbReference type="GO" id="GO:0005829">
    <property type="term" value="C:cytosol"/>
    <property type="evidence" value="ECO:0007669"/>
    <property type="project" value="TreeGrafter"/>
</dbReference>
<sequence length="137" mass="15393">MTRDHLQKVKADFENSPFWNFIGLELKELEEGHVLLALPIQKEFINVRNSVHGGIYASVLDTAMGMTGRSLGFDEVATLHLDIQYLKSVMDGTVYSEASIIHQNRNTVFIEGRLKNEDGELLGHCTGTFKLSKGERI</sequence>
<name>A0A0P6WPY8_9BACI</name>